<organism evidence="1 2">
    <name type="scientific">Prevotella disiens DNF00882</name>
    <dbReference type="NCBI Taxonomy" id="1401075"/>
    <lineage>
        <taxon>Bacteria</taxon>
        <taxon>Pseudomonadati</taxon>
        <taxon>Bacteroidota</taxon>
        <taxon>Bacteroidia</taxon>
        <taxon>Bacteroidales</taxon>
        <taxon>Prevotellaceae</taxon>
        <taxon>Prevotella</taxon>
    </lineage>
</organism>
<accession>A0A096ADX4</accession>
<evidence type="ECO:0000313" key="1">
    <source>
        <dbReference type="EMBL" id="KGF44746.1"/>
    </source>
</evidence>
<dbReference type="EMBL" id="JRNR01000209">
    <property type="protein sequence ID" value="KGF44746.1"/>
    <property type="molecule type" value="Genomic_DNA"/>
</dbReference>
<proteinExistence type="predicted"/>
<comment type="caution">
    <text evidence="1">The sequence shown here is derived from an EMBL/GenBank/DDBJ whole genome shotgun (WGS) entry which is preliminary data.</text>
</comment>
<evidence type="ECO:0008006" key="3">
    <source>
        <dbReference type="Google" id="ProtNLM"/>
    </source>
</evidence>
<evidence type="ECO:0000313" key="2">
    <source>
        <dbReference type="Proteomes" id="UP000029538"/>
    </source>
</evidence>
<dbReference type="RefSeq" id="WP_036885255.1">
    <property type="nucleotide sequence ID" value="NZ_JRNR01000209.1"/>
</dbReference>
<protein>
    <recommendedName>
        <fullName evidence="3">Mor transcription activator domain-containing protein</fullName>
    </recommendedName>
</protein>
<dbReference type="AlphaFoldDB" id="A0A096ADX4"/>
<sequence length="80" mass="9601">MTLFEILYFNRELIEKLQNIGLKPDDCRYIDLYGDYKRMYFQGDKVTYIVSLLSEKYNVSERKIYSIIKRFGTHCTNDAV</sequence>
<reference evidence="1 2" key="1">
    <citation type="submission" date="2014-07" db="EMBL/GenBank/DDBJ databases">
        <authorList>
            <person name="McCorrison J."/>
            <person name="Sanka R."/>
            <person name="Torralba M."/>
            <person name="Gillis M."/>
            <person name="Haft D.H."/>
            <person name="Methe B."/>
            <person name="Sutton G."/>
            <person name="Nelson K.E."/>
        </authorList>
    </citation>
    <scope>NUCLEOTIDE SEQUENCE [LARGE SCALE GENOMIC DNA]</scope>
    <source>
        <strain evidence="1 2">DNF00882</strain>
    </source>
</reference>
<dbReference type="Proteomes" id="UP000029538">
    <property type="component" value="Unassembled WGS sequence"/>
</dbReference>
<gene>
    <name evidence="1" type="ORF">HMPREF0654_12525</name>
</gene>
<name>A0A096ADX4_9BACT</name>